<dbReference type="EMBL" id="JBEGDG010000054">
    <property type="protein sequence ID" value="MEQ6358049.1"/>
    <property type="molecule type" value="Genomic_DNA"/>
</dbReference>
<organism evidence="2 3">
    <name type="scientific">Lysinibacillus zambalensis</name>
    <dbReference type="NCBI Taxonomy" id="3160866"/>
    <lineage>
        <taxon>Bacteria</taxon>
        <taxon>Bacillati</taxon>
        <taxon>Bacillota</taxon>
        <taxon>Bacilli</taxon>
        <taxon>Bacillales</taxon>
        <taxon>Bacillaceae</taxon>
        <taxon>Lysinibacillus</taxon>
    </lineage>
</organism>
<evidence type="ECO:0000313" key="3">
    <source>
        <dbReference type="Proteomes" id="UP001478862"/>
    </source>
</evidence>
<reference evidence="2 3" key="1">
    <citation type="submission" date="2024-06" db="EMBL/GenBank/DDBJ databases">
        <title>Lysinibacillus zambalefons sp. nov., a Novel Firmicute Isolated from the Poon Bato Zambales Hyperalkaline Spring.</title>
        <authorList>
            <person name="Aja J.A."/>
            <person name="Lazaro J.E.H."/>
            <person name="Llorin L.D."/>
            <person name="Lim K.R."/>
            <person name="Teodosio J."/>
            <person name="Dalisay D.S."/>
        </authorList>
    </citation>
    <scope>NUCLEOTIDE SEQUENCE [LARGE SCALE GENOMIC DNA]</scope>
    <source>
        <strain evidence="2 3">M3</strain>
    </source>
</reference>
<evidence type="ECO:0000313" key="2">
    <source>
        <dbReference type="EMBL" id="MEQ6358049.1"/>
    </source>
</evidence>
<dbReference type="RefSeq" id="WP_349662328.1">
    <property type="nucleotide sequence ID" value="NZ_JBEGDG010000054.1"/>
</dbReference>
<evidence type="ECO:0000259" key="1">
    <source>
        <dbReference type="Pfam" id="PF26353"/>
    </source>
</evidence>
<proteinExistence type="predicted"/>
<sequence>MKKFLLFAIINLALVGCSQEPETKTSEPITKKNVEEEAYINTKTIDLELKESEEIAIFEKAVSKSKKEPGVVNIATEPQYQFSSGKEIYFLWITEASGTIMNTKDTHTIYTLSSNSVKEVYEFVNKN</sequence>
<dbReference type="PROSITE" id="PS51257">
    <property type="entry name" value="PROKAR_LIPOPROTEIN"/>
    <property type="match status" value="1"/>
</dbReference>
<dbReference type="InterPro" id="IPR058780">
    <property type="entry name" value="YhfM-like_dom"/>
</dbReference>
<dbReference type="Pfam" id="PF26353">
    <property type="entry name" value="YhfM"/>
    <property type="match status" value="1"/>
</dbReference>
<accession>A0ABV1N2K5</accession>
<gene>
    <name evidence="2" type="ORF">ABNX05_25990</name>
</gene>
<dbReference type="Proteomes" id="UP001478862">
    <property type="component" value="Unassembled WGS sequence"/>
</dbReference>
<comment type="caution">
    <text evidence="2">The sequence shown here is derived from an EMBL/GenBank/DDBJ whole genome shotgun (WGS) entry which is preliminary data.</text>
</comment>
<feature type="domain" description="YhfM-like" evidence="1">
    <location>
        <begin position="35"/>
        <end position="124"/>
    </location>
</feature>
<keyword evidence="3" id="KW-1185">Reference proteome</keyword>
<protein>
    <recommendedName>
        <fullName evidence="1">YhfM-like domain-containing protein</fullName>
    </recommendedName>
</protein>
<name>A0ABV1N2K5_9BACI</name>